<dbReference type="EMBL" id="FQXM01000007">
    <property type="protein sequence ID" value="SHH59890.1"/>
    <property type="molecule type" value="Genomic_DNA"/>
</dbReference>
<gene>
    <name evidence="1" type="ORF">SAMN02745207_01671</name>
</gene>
<organism evidence="1 2">
    <name type="scientific">Clostridium grantii DSM 8605</name>
    <dbReference type="NCBI Taxonomy" id="1121316"/>
    <lineage>
        <taxon>Bacteria</taxon>
        <taxon>Bacillati</taxon>
        <taxon>Bacillota</taxon>
        <taxon>Clostridia</taxon>
        <taxon>Eubacteriales</taxon>
        <taxon>Clostridiaceae</taxon>
        <taxon>Clostridium</taxon>
    </lineage>
</organism>
<protein>
    <submittedName>
        <fullName evidence="1">Asp/Glu/Hydantoin racemase</fullName>
    </submittedName>
</protein>
<dbReference type="InterPro" id="IPR001920">
    <property type="entry name" value="Asp/Glu_race"/>
</dbReference>
<dbReference type="Pfam" id="PF01177">
    <property type="entry name" value="Asp_Glu_race"/>
    <property type="match status" value="1"/>
</dbReference>
<proteinExistence type="predicted"/>
<dbReference type="STRING" id="1121316.SAMN02745207_01671"/>
<dbReference type="AlphaFoldDB" id="A0A1M5UAC2"/>
<dbReference type="GO" id="GO:0047661">
    <property type="term" value="F:amino-acid racemase activity"/>
    <property type="evidence" value="ECO:0007669"/>
    <property type="project" value="InterPro"/>
</dbReference>
<dbReference type="Proteomes" id="UP000184447">
    <property type="component" value="Unassembled WGS sequence"/>
</dbReference>
<dbReference type="OrthoDB" id="978447at2"/>
<reference evidence="1 2" key="1">
    <citation type="submission" date="2016-11" db="EMBL/GenBank/DDBJ databases">
        <authorList>
            <person name="Jaros S."/>
            <person name="Januszkiewicz K."/>
            <person name="Wedrychowicz H."/>
        </authorList>
    </citation>
    <scope>NUCLEOTIDE SEQUENCE [LARGE SCALE GENOMIC DNA]</scope>
    <source>
        <strain evidence="1 2">DSM 8605</strain>
    </source>
</reference>
<evidence type="ECO:0000313" key="2">
    <source>
        <dbReference type="Proteomes" id="UP000184447"/>
    </source>
</evidence>
<sequence>MSKKLFLIHTVNQFMDMIYKPFGVPFVEDNPDIEIYNIMDDTLLKDTLAAGGITNAVSSRILTYAKSAADAGADCVMVTCTSVNAAAKYARQFSPVPIFNIDEPVARETVKNGKKIGVLATLPTSPKGTVRLLKEEAARQNKEIEIVTMVAEGAFDALVAGDVEKHDKMVTDALFQLAKEVDTITFAQISMSKLVHDDPGVPIYKIGRSGFEEAKRIMMGQE</sequence>
<dbReference type="Gene3D" id="3.40.50.1860">
    <property type="match status" value="2"/>
</dbReference>
<name>A0A1M5UAC2_9CLOT</name>
<keyword evidence="2" id="KW-1185">Reference proteome</keyword>
<dbReference type="InterPro" id="IPR015942">
    <property type="entry name" value="Asp/Glu/hydantoin_racemase"/>
</dbReference>
<accession>A0A1M5UAC2</accession>
<evidence type="ECO:0000313" key="1">
    <source>
        <dbReference type="EMBL" id="SHH59890.1"/>
    </source>
</evidence>
<dbReference type="RefSeq" id="WP_073337973.1">
    <property type="nucleotide sequence ID" value="NZ_FQXM01000007.1"/>
</dbReference>